<dbReference type="KEGG" id="spac:B1H29_36895"/>
<feature type="compositionally biased region" description="Low complexity" evidence="1">
    <location>
        <begin position="65"/>
        <end position="76"/>
    </location>
</feature>
<feature type="region of interest" description="Disordered" evidence="1">
    <location>
        <begin position="65"/>
        <end position="131"/>
    </location>
</feature>
<reference evidence="2 4" key="1">
    <citation type="submission" date="2017-02" db="EMBL/GenBank/DDBJ databases">
        <title>Streptomyces pactum ACT12 Genome sequencing and assembly.</title>
        <authorList>
            <person name="Xue Q."/>
            <person name="Yan X."/>
            <person name="Jia L."/>
            <person name="Yan H."/>
        </authorList>
    </citation>
    <scope>NUCLEOTIDE SEQUENCE [LARGE SCALE GENOMIC DNA]</scope>
    <source>
        <strain evidence="2 4">ACT12</strain>
    </source>
</reference>
<evidence type="ECO:0008006" key="5">
    <source>
        <dbReference type="Google" id="ProtNLM"/>
    </source>
</evidence>
<dbReference type="EMBL" id="CP019724">
    <property type="protein sequence ID" value="AQS65580.1"/>
    <property type="molecule type" value="Genomic_DNA"/>
</dbReference>
<proteinExistence type="predicted"/>
<evidence type="ECO:0000256" key="1">
    <source>
        <dbReference type="SAM" id="MobiDB-lite"/>
    </source>
</evidence>
<dbReference type="RefSeq" id="WP_055422308.1">
    <property type="nucleotide sequence ID" value="NZ_CP019724.1"/>
</dbReference>
<dbReference type="EMBL" id="CP019724">
    <property type="protein sequence ID" value="AQS71672.1"/>
    <property type="molecule type" value="Genomic_DNA"/>
</dbReference>
<sequence>MSETSNTTEVASQYAVQVAGDLERNAKEQERIGADIATLQEKLTALQQDHNVLVNIQQALAATVPAPAAESTTVPSPRKKTAVEPTGGRRSQAEKTTASRGRTAAKGPVAKKARAAKAPAKATGAKSDAPTLVELVRLHLAAQSEPRSAAEVSAGLNQAHPERAVQTTVVRNTLEGLVAKQRAQRTKQGSSVYYTATGGPEPVAASEVAAQAEKSK</sequence>
<dbReference type="Proteomes" id="UP000189443">
    <property type="component" value="Chromosome"/>
</dbReference>
<feature type="compositionally biased region" description="Low complexity" evidence="1">
    <location>
        <begin position="116"/>
        <end position="126"/>
    </location>
</feature>
<dbReference type="OrthoDB" id="4248306at2"/>
<evidence type="ECO:0000313" key="4">
    <source>
        <dbReference type="Proteomes" id="UP000189443"/>
    </source>
</evidence>
<accession>A0A1S6J1E9</accession>
<feature type="region of interest" description="Disordered" evidence="1">
    <location>
        <begin position="181"/>
        <end position="216"/>
    </location>
</feature>
<keyword evidence="4" id="KW-1185">Reference proteome</keyword>
<organism evidence="2 4">
    <name type="scientific">Streptomyces pactum</name>
    <dbReference type="NCBI Taxonomy" id="68249"/>
    <lineage>
        <taxon>Bacteria</taxon>
        <taxon>Bacillati</taxon>
        <taxon>Actinomycetota</taxon>
        <taxon>Actinomycetes</taxon>
        <taxon>Kitasatosporales</taxon>
        <taxon>Streptomycetaceae</taxon>
        <taxon>Streptomyces</taxon>
    </lineage>
</organism>
<dbReference type="AlphaFoldDB" id="A0A1S6J1E9"/>
<gene>
    <name evidence="2" type="ORF">B1H29_00160</name>
    <name evidence="3" type="ORF">B1H29_36895</name>
</gene>
<evidence type="ECO:0000313" key="3">
    <source>
        <dbReference type="EMBL" id="AQS71672.1"/>
    </source>
</evidence>
<name>A0A1S6J1E9_9ACTN</name>
<protein>
    <recommendedName>
        <fullName evidence="5">Regulatory protein</fullName>
    </recommendedName>
</protein>
<dbReference type="KEGG" id="spac:B1H29_00160"/>
<evidence type="ECO:0000313" key="2">
    <source>
        <dbReference type="EMBL" id="AQS65580.1"/>
    </source>
</evidence>